<evidence type="ECO:0000256" key="5">
    <source>
        <dbReference type="SAM" id="SignalP"/>
    </source>
</evidence>
<proteinExistence type="predicted"/>
<dbReference type="CDD" id="cd02966">
    <property type="entry name" value="TlpA_like_family"/>
    <property type="match status" value="1"/>
</dbReference>
<dbReference type="AlphaFoldDB" id="A0A8J3G9Q9"/>
<keyword evidence="3" id="KW-1015">Disulfide bond</keyword>
<keyword evidence="5" id="KW-0732">Signal</keyword>
<dbReference type="PROSITE" id="PS51352">
    <property type="entry name" value="THIOREDOXIN_2"/>
    <property type="match status" value="1"/>
</dbReference>
<feature type="domain" description="Thioredoxin" evidence="6">
    <location>
        <begin position="294"/>
        <end position="440"/>
    </location>
</feature>
<organism evidence="7 8">
    <name type="scientific">Persicitalea jodogahamensis</name>
    <dbReference type="NCBI Taxonomy" id="402147"/>
    <lineage>
        <taxon>Bacteria</taxon>
        <taxon>Pseudomonadati</taxon>
        <taxon>Bacteroidota</taxon>
        <taxon>Cytophagia</taxon>
        <taxon>Cytophagales</taxon>
        <taxon>Spirosomataceae</taxon>
        <taxon>Persicitalea</taxon>
    </lineage>
</organism>
<dbReference type="GO" id="GO:0030313">
    <property type="term" value="C:cell envelope"/>
    <property type="evidence" value="ECO:0007669"/>
    <property type="project" value="UniProtKB-SubCell"/>
</dbReference>
<dbReference type="GO" id="GO:0017004">
    <property type="term" value="P:cytochrome complex assembly"/>
    <property type="evidence" value="ECO:0007669"/>
    <property type="project" value="UniProtKB-KW"/>
</dbReference>
<evidence type="ECO:0000259" key="6">
    <source>
        <dbReference type="PROSITE" id="PS51352"/>
    </source>
</evidence>
<dbReference type="SUPFAM" id="SSF52833">
    <property type="entry name" value="Thioredoxin-like"/>
    <property type="match status" value="1"/>
</dbReference>
<evidence type="ECO:0000256" key="2">
    <source>
        <dbReference type="ARBA" id="ARBA00022748"/>
    </source>
</evidence>
<dbReference type="Proteomes" id="UP000598271">
    <property type="component" value="Unassembled WGS sequence"/>
</dbReference>
<feature type="signal peptide" evidence="5">
    <location>
        <begin position="1"/>
        <end position="22"/>
    </location>
</feature>
<dbReference type="EMBL" id="BMXF01000001">
    <property type="protein sequence ID" value="GHB65295.1"/>
    <property type="molecule type" value="Genomic_DNA"/>
</dbReference>
<accession>A0A8J3G9Q9</accession>
<protein>
    <recommendedName>
        <fullName evidence="6">Thioredoxin domain-containing protein</fullName>
    </recommendedName>
</protein>
<comment type="caution">
    <text evidence="7">The sequence shown here is derived from an EMBL/GenBank/DDBJ whole genome shotgun (WGS) entry which is preliminary data.</text>
</comment>
<keyword evidence="4" id="KW-0676">Redox-active center</keyword>
<gene>
    <name evidence="7" type="ORF">GCM10007390_19230</name>
</gene>
<evidence type="ECO:0000256" key="4">
    <source>
        <dbReference type="ARBA" id="ARBA00023284"/>
    </source>
</evidence>
<evidence type="ECO:0000313" key="8">
    <source>
        <dbReference type="Proteomes" id="UP000598271"/>
    </source>
</evidence>
<dbReference type="InterPro" id="IPR013766">
    <property type="entry name" value="Thioredoxin_domain"/>
</dbReference>
<reference evidence="7 8" key="1">
    <citation type="journal article" date="2014" name="Int. J. Syst. Evol. Microbiol.">
        <title>Complete genome sequence of Corynebacterium casei LMG S-19264T (=DSM 44701T), isolated from a smear-ripened cheese.</title>
        <authorList>
            <consortium name="US DOE Joint Genome Institute (JGI-PGF)"/>
            <person name="Walter F."/>
            <person name="Albersmeier A."/>
            <person name="Kalinowski J."/>
            <person name="Ruckert C."/>
        </authorList>
    </citation>
    <scope>NUCLEOTIDE SEQUENCE [LARGE SCALE GENOMIC DNA]</scope>
    <source>
        <strain evidence="7 8">KCTC 12866</strain>
    </source>
</reference>
<feature type="chain" id="PRO_5035185566" description="Thioredoxin domain-containing protein" evidence="5">
    <location>
        <begin position="23"/>
        <end position="441"/>
    </location>
</feature>
<dbReference type="InterPro" id="IPR012336">
    <property type="entry name" value="Thioredoxin-like_fold"/>
</dbReference>
<dbReference type="Gene3D" id="3.40.30.10">
    <property type="entry name" value="Glutaredoxin"/>
    <property type="match status" value="1"/>
</dbReference>
<dbReference type="Pfam" id="PF13905">
    <property type="entry name" value="Thioredoxin_8"/>
    <property type="match status" value="1"/>
</dbReference>
<evidence type="ECO:0000313" key="7">
    <source>
        <dbReference type="EMBL" id="GHB65295.1"/>
    </source>
</evidence>
<sequence length="441" mass="50684">MKKLLMLFFVFRLGLITNVLIAQENTTLNFEQPENFEGFLIYFPTNLNDLSKFKGMPADTLESNIYVMNLQRNQSVYTNYLKGYYSKEYFSKVVETYKTDTSNIYKGKDIVNSLFVFSALLPNNRKVIIPDLNSNNDFSDDKAYEFTITDFDRKFPTDSLETLDFNYDYYHQGQLHKRNLKFKLAPSDAGHSFKDPREKPLMNYLKLDGRMEAKADVEGRPYLFTVQSLLNSDYTRGDLYVKDLTKNIDLQFNPELKVGDVFSLGDKRVRIAASYFGDTGVLSVLEPGTAKTGVRQNETLPDSSINALGRTLKATSDYTLIDFWGSWCGPCIQALPDLRKVYEKYRNDPKFQLVSIAYEDSKDLAKLSALIDKHDIDWQNIIEYKPKRGEAPNYDKMVWHFDVGTFPTTILIDKAGKIVYRDSGSESFGRLNAVLTETFGY</sequence>
<dbReference type="PANTHER" id="PTHR42852:SF6">
    <property type="entry name" value="THIOL:DISULFIDE INTERCHANGE PROTEIN DSBE"/>
    <property type="match status" value="1"/>
</dbReference>
<evidence type="ECO:0000256" key="3">
    <source>
        <dbReference type="ARBA" id="ARBA00023157"/>
    </source>
</evidence>
<evidence type="ECO:0000256" key="1">
    <source>
        <dbReference type="ARBA" id="ARBA00004196"/>
    </source>
</evidence>
<dbReference type="InterPro" id="IPR050553">
    <property type="entry name" value="Thioredoxin_ResA/DsbE_sf"/>
</dbReference>
<dbReference type="RefSeq" id="WP_189564084.1">
    <property type="nucleotide sequence ID" value="NZ_BMXF01000001.1"/>
</dbReference>
<dbReference type="PANTHER" id="PTHR42852">
    <property type="entry name" value="THIOL:DISULFIDE INTERCHANGE PROTEIN DSBE"/>
    <property type="match status" value="1"/>
</dbReference>
<name>A0A8J3G9Q9_9BACT</name>
<comment type="subcellular location">
    <subcellularLocation>
        <location evidence="1">Cell envelope</location>
    </subcellularLocation>
</comment>
<dbReference type="InterPro" id="IPR036249">
    <property type="entry name" value="Thioredoxin-like_sf"/>
</dbReference>
<keyword evidence="2" id="KW-0201">Cytochrome c-type biogenesis</keyword>
<keyword evidence="8" id="KW-1185">Reference proteome</keyword>